<reference evidence="1 2" key="1">
    <citation type="submission" date="2020-08" db="EMBL/GenBank/DDBJ databases">
        <title>Acidobacteriota in marine sediments use diverse sulfur dissimilation pathways.</title>
        <authorList>
            <person name="Wasmund K."/>
        </authorList>
    </citation>
    <scope>NUCLEOTIDE SEQUENCE [LARGE SCALE GENOMIC DNA]</scope>
    <source>
        <strain evidence="1">MAG AM4</strain>
    </source>
</reference>
<proteinExistence type="predicted"/>
<dbReference type="Proteomes" id="UP000648239">
    <property type="component" value="Unassembled WGS sequence"/>
</dbReference>
<dbReference type="EMBL" id="JACXWD010000024">
    <property type="protein sequence ID" value="MBD3868166.1"/>
    <property type="molecule type" value="Genomic_DNA"/>
</dbReference>
<evidence type="ECO:0000313" key="2">
    <source>
        <dbReference type="Proteomes" id="UP000648239"/>
    </source>
</evidence>
<sequence length="73" mass="7823">MLKIAPQPGMEDLDGLRLLALSRITRCSGCPRYHALAEAYRGVGPVTGLPQVPLACDHQVCAPLVSRLVRSIA</sequence>
<gene>
    <name evidence="1" type="ORF">IFK94_08570</name>
</gene>
<protein>
    <submittedName>
        <fullName evidence="1">Uncharacterized protein</fullName>
    </submittedName>
</protein>
<dbReference type="AlphaFoldDB" id="A0A8J6XX39"/>
<evidence type="ECO:0000313" key="1">
    <source>
        <dbReference type="EMBL" id="MBD3868166.1"/>
    </source>
</evidence>
<organism evidence="1 2">
    <name type="scientific">Candidatus Polarisedimenticola svalbardensis</name>
    <dbReference type="NCBI Taxonomy" id="2886004"/>
    <lineage>
        <taxon>Bacteria</taxon>
        <taxon>Pseudomonadati</taxon>
        <taxon>Acidobacteriota</taxon>
        <taxon>Candidatus Polarisedimenticolia</taxon>
        <taxon>Candidatus Polarisedimenticolales</taxon>
        <taxon>Candidatus Polarisedimenticolaceae</taxon>
        <taxon>Candidatus Polarisedimenticola</taxon>
    </lineage>
</organism>
<name>A0A8J6XX39_9BACT</name>
<comment type="caution">
    <text evidence="1">The sequence shown here is derived from an EMBL/GenBank/DDBJ whole genome shotgun (WGS) entry which is preliminary data.</text>
</comment>
<accession>A0A8J6XX39</accession>